<organism evidence="2 3">
    <name type="scientific">Mycobacteroides abscessus 1948</name>
    <dbReference type="NCBI Taxonomy" id="1299323"/>
    <lineage>
        <taxon>Bacteria</taxon>
        <taxon>Bacillati</taxon>
        <taxon>Actinomycetota</taxon>
        <taxon>Actinomycetes</taxon>
        <taxon>Mycobacteriales</taxon>
        <taxon>Mycobacteriaceae</taxon>
        <taxon>Mycobacteroides</taxon>
        <taxon>Mycobacteroides abscessus</taxon>
    </lineage>
</organism>
<evidence type="ECO:0000313" key="2">
    <source>
        <dbReference type="EMBL" id="EUA65026.1"/>
    </source>
</evidence>
<proteinExistence type="predicted"/>
<evidence type="ECO:0000256" key="1">
    <source>
        <dbReference type="SAM" id="MobiDB-lite"/>
    </source>
</evidence>
<gene>
    <name evidence="2" type="ORF">I542_5204</name>
</gene>
<dbReference type="AlphaFoldDB" id="A0A829QR28"/>
<accession>A0A829QR28</accession>
<name>A0A829QR28_9MYCO</name>
<evidence type="ECO:0000313" key="3">
    <source>
        <dbReference type="Proteomes" id="UP000021210"/>
    </source>
</evidence>
<reference evidence="2 3" key="1">
    <citation type="submission" date="2013-12" db="EMBL/GenBank/DDBJ databases">
        <authorList>
            <person name="Zelazny A."/>
            <person name="Olivier K."/>
            <person name="Holland S."/>
            <person name="Lenaerts A."/>
            <person name="Ordway D."/>
            <person name="DeGroote M.A."/>
            <person name="Parker T."/>
            <person name="Sizemore C."/>
            <person name="Tallon L.J."/>
            <person name="Sadzewicz L.K."/>
            <person name="Sengamalay N."/>
            <person name="Fraser C.M."/>
            <person name="Hine E."/>
            <person name="Shefchek K.A."/>
            <person name="Das S.P."/>
            <person name="Tettelin H."/>
        </authorList>
    </citation>
    <scope>NUCLEOTIDE SEQUENCE [LARGE SCALE GENOMIC DNA]</scope>
    <source>
        <strain evidence="2 3">1948</strain>
    </source>
</reference>
<comment type="caution">
    <text evidence="2">The sequence shown here is derived from an EMBL/GenBank/DDBJ whole genome shotgun (WGS) entry which is preliminary data.</text>
</comment>
<dbReference type="Proteomes" id="UP000021210">
    <property type="component" value="Unassembled WGS sequence"/>
</dbReference>
<dbReference type="EMBL" id="JAOH01000002">
    <property type="protein sequence ID" value="EUA65026.1"/>
    <property type="molecule type" value="Genomic_DNA"/>
</dbReference>
<sequence>MAELHAAVSRKLKELETKEDRFLDLLTDDRLPQAKFREKLRKIQIERTATEARLANSGEVLAVGATTPLDALDFMSDPAATYASGTDSIRRNLNETYYQRIFLDEEGIQAGELKPPFDEFHAALAMTKERRTTVTTSTSTTPPTKQGPLAGGALDRVSHDRSSSGLALALTDILSDADRVRPLGGAKGNRTPDLLDLE</sequence>
<feature type="region of interest" description="Disordered" evidence="1">
    <location>
        <begin position="179"/>
        <end position="198"/>
    </location>
</feature>
<protein>
    <submittedName>
        <fullName evidence="2">Resolvase domain protein</fullName>
    </submittedName>
</protein>
<feature type="region of interest" description="Disordered" evidence="1">
    <location>
        <begin position="130"/>
        <end position="150"/>
    </location>
</feature>
<feature type="compositionally biased region" description="Low complexity" evidence="1">
    <location>
        <begin position="133"/>
        <end position="144"/>
    </location>
</feature>